<evidence type="ECO:0000259" key="8">
    <source>
        <dbReference type="PROSITE" id="PS51372"/>
    </source>
</evidence>
<evidence type="ECO:0000256" key="5">
    <source>
        <dbReference type="ARBA" id="ARBA00023163"/>
    </source>
</evidence>
<dbReference type="InterPro" id="IPR013011">
    <property type="entry name" value="PTS_EIIB_2"/>
</dbReference>
<reference evidence="9 10" key="1">
    <citation type="submission" date="2021-03" db="EMBL/GenBank/DDBJ databases">
        <title>Enterococcal diversity collection.</title>
        <authorList>
            <person name="Gilmore M.S."/>
            <person name="Schwartzman J."/>
            <person name="Van Tyne D."/>
            <person name="Martin M."/>
            <person name="Earl A.M."/>
            <person name="Manson A.L."/>
            <person name="Straub T."/>
            <person name="Salamzade R."/>
            <person name="Saavedra J."/>
            <person name="Lebreton F."/>
            <person name="Prichula J."/>
            <person name="Schaufler K."/>
            <person name="Gaca A."/>
            <person name="Sgardioli B."/>
            <person name="Wagenaar J."/>
            <person name="Strong T."/>
        </authorList>
    </citation>
    <scope>NUCLEOTIDE SEQUENCE [LARGE SCALE GENOMIC DNA]</scope>
    <source>
        <strain evidence="9 10">MJM16</strain>
    </source>
</reference>
<protein>
    <submittedName>
        <fullName evidence="9">BglG family transcription antiterminator</fullName>
    </submittedName>
</protein>
<keyword evidence="3" id="KW-0805">Transcription regulation</keyword>
<sequence length="713" mass="82545">MNRRINKILLDILHEKEDSLANYAKLFKVSEQTIRNDVKEINFQLESSDGNKGIYLEDGYLQIPKEVDLKELFKTYASFQHYHLTLDERRTILALLLITSHDYVTTYYLSEYLLVSRNTLVSDIEALKKWFAKNDLILLSHIGKGYKVAGDEIRIRKAMTKLIIFNGLFDYGYDYALGWENNIFQNLLLDIIDSDNRYQTVSQLLMEAEKEEHLQLSDFSYQEMICYLIILIERIKFSHYIEASEDLDEMLESSKSSFAKTIIKKIEEAYSIVAAEGELGYLISILRRKSYIKNNGRKIDSIEIQILINEFIFNLAKEMDIKYYLNSDLFDLLENHLKLLIYRLSLKDSVVNVLFDEIYQSYPEMFEIVKRNLRKIESYLEVDIQQNELSFIVMYAMAILENSNNTHSKGQIRLRIVCNSGSGTAQLIKVKLLSAFPQISVISVDSSHALQKIRPDDQDLIVSTVPLNFDQSPVVLVNPILTEQDIVRIQKALYKIKPRHFIDQDYLITKEEAMIENFLPIIQKYIDVGEYQNFLSDIESFNRLNERLSAETQEVSRLTSIVTIERIKLDCPCDDWQSAIEAAGQLLLADDLITADYIQGMIQMVVENDSYIVISPGVAIPHAEFSHGAKKIGASFVRLKEPINFNHQKNDPVKYVIAFSLPEGVSIGTCLYYFTEILATENFLEIMDQCRCEQEVMVQLRKLEDKVMGFPYE</sequence>
<dbReference type="InterPro" id="IPR036388">
    <property type="entry name" value="WH-like_DNA-bd_sf"/>
</dbReference>
<dbReference type="CDD" id="cd05568">
    <property type="entry name" value="PTS_IIB_bgl_like"/>
    <property type="match status" value="1"/>
</dbReference>
<evidence type="ECO:0000313" key="9">
    <source>
        <dbReference type="EMBL" id="MBO0454354.1"/>
    </source>
</evidence>
<evidence type="ECO:0000256" key="1">
    <source>
        <dbReference type="ARBA" id="ARBA00022679"/>
    </source>
</evidence>
<dbReference type="Gene3D" id="1.10.10.10">
    <property type="entry name" value="Winged helix-like DNA-binding domain superfamily/Winged helix DNA-binding domain"/>
    <property type="match status" value="1"/>
</dbReference>
<dbReference type="PROSITE" id="PS51099">
    <property type="entry name" value="PTS_EIIB_TYPE_2"/>
    <property type="match status" value="1"/>
</dbReference>
<proteinExistence type="predicted"/>
<dbReference type="Proteomes" id="UP000664495">
    <property type="component" value="Unassembled WGS sequence"/>
</dbReference>
<dbReference type="PROSITE" id="PS51094">
    <property type="entry name" value="PTS_EIIA_TYPE_2"/>
    <property type="match status" value="1"/>
</dbReference>
<evidence type="ECO:0000256" key="2">
    <source>
        <dbReference type="ARBA" id="ARBA00022737"/>
    </source>
</evidence>
<feature type="domain" description="PTS EIIA type-2" evidence="6">
    <location>
        <begin position="560"/>
        <end position="703"/>
    </location>
</feature>
<dbReference type="InterPro" id="IPR036634">
    <property type="entry name" value="PRD_sf"/>
</dbReference>
<dbReference type="PANTHER" id="PTHR30185">
    <property type="entry name" value="CRYPTIC BETA-GLUCOSIDE BGL OPERON ANTITERMINATOR"/>
    <property type="match status" value="1"/>
</dbReference>
<feature type="domain" description="PTS EIIB type-2" evidence="7">
    <location>
        <begin position="412"/>
        <end position="501"/>
    </location>
</feature>
<comment type="caution">
    <text evidence="9">The sequence shown here is derived from an EMBL/GenBank/DDBJ whole genome shotgun (WGS) entry which is preliminary data.</text>
</comment>
<gene>
    <name evidence="9" type="ORF">JZO85_19015</name>
</gene>
<dbReference type="CDD" id="cd00211">
    <property type="entry name" value="PTS_IIA_fru"/>
    <property type="match status" value="1"/>
</dbReference>
<keyword evidence="10" id="KW-1185">Reference proteome</keyword>
<dbReference type="PROSITE" id="PS00894">
    <property type="entry name" value="HTH_DEOR_1"/>
    <property type="match status" value="1"/>
</dbReference>
<keyword evidence="5" id="KW-0804">Transcription</keyword>
<dbReference type="PROSITE" id="PS51372">
    <property type="entry name" value="PRD_2"/>
    <property type="match status" value="2"/>
</dbReference>
<dbReference type="InterPro" id="IPR018356">
    <property type="entry name" value="Tscrpt_reg_HTH_DeoR_CS"/>
</dbReference>
<dbReference type="Gene3D" id="3.40.50.2300">
    <property type="match status" value="1"/>
</dbReference>
<keyword evidence="1" id="KW-0808">Transferase</keyword>
<evidence type="ECO:0000256" key="4">
    <source>
        <dbReference type="ARBA" id="ARBA00023125"/>
    </source>
</evidence>
<dbReference type="EMBL" id="JAFLVR010000056">
    <property type="protein sequence ID" value="MBO0454354.1"/>
    <property type="molecule type" value="Genomic_DNA"/>
</dbReference>
<dbReference type="Gene3D" id="1.10.1790.10">
    <property type="entry name" value="PRD domain"/>
    <property type="match status" value="2"/>
</dbReference>
<dbReference type="SUPFAM" id="SSF52794">
    <property type="entry name" value="PTS system IIB component-like"/>
    <property type="match status" value="1"/>
</dbReference>
<evidence type="ECO:0000259" key="6">
    <source>
        <dbReference type="PROSITE" id="PS51094"/>
    </source>
</evidence>
<dbReference type="InterPro" id="IPR002178">
    <property type="entry name" value="PTS_EIIA_type-2_dom"/>
</dbReference>
<dbReference type="RefSeq" id="WP_207110092.1">
    <property type="nucleotide sequence ID" value="NZ_JAFLVR010000056.1"/>
</dbReference>
<evidence type="ECO:0000256" key="3">
    <source>
        <dbReference type="ARBA" id="ARBA00023015"/>
    </source>
</evidence>
<feature type="domain" description="PRD" evidence="8">
    <location>
        <begin position="299"/>
        <end position="406"/>
    </location>
</feature>
<dbReference type="InterPro" id="IPR050661">
    <property type="entry name" value="BglG_antiterminators"/>
</dbReference>
<dbReference type="Pfam" id="PF00359">
    <property type="entry name" value="PTS_EIIA_2"/>
    <property type="match status" value="1"/>
</dbReference>
<accession>A0ABS3HLN3</accession>
<organism evidence="9 10">
    <name type="scientific">Candidatus Enterococcus murrayae</name>
    <dbReference type="NCBI Taxonomy" id="2815321"/>
    <lineage>
        <taxon>Bacteria</taxon>
        <taxon>Bacillati</taxon>
        <taxon>Bacillota</taxon>
        <taxon>Bacilli</taxon>
        <taxon>Lactobacillales</taxon>
        <taxon>Enterococcaceae</taxon>
        <taxon>Enterococcus</taxon>
    </lineage>
</organism>
<dbReference type="Pfam" id="PF00874">
    <property type="entry name" value="PRD"/>
    <property type="match status" value="2"/>
</dbReference>
<keyword evidence="4" id="KW-0238">DNA-binding</keyword>
<dbReference type="InterPro" id="IPR013196">
    <property type="entry name" value="HTH_11"/>
</dbReference>
<dbReference type="SUPFAM" id="SSF55804">
    <property type="entry name" value="Phoshotransferase/anion transport protein"/>
    <property type="match status" value="1"/>
</dbReference>
<dbReference type="InterPro" id="IPR016152">
    <property type="entry name" value="PTrfase/Anion_transptr"/>
</dbReference>
<dbReference type="SUPFAM" id="SSF63520">
    <property type="entry name" value="PTS-regulatory domain, PRD"/>
    <property type="match status" value="2"/>
</dbReference>
<evidence type="ECO:0000313" key="10">
    <source>
        <dbReference type="Proteomes" id="UP000664495"/>
    </source>
</evidence>
<evidence type="ECO:0000259" key="7">
    <source>
        <dbReference type="PROSITE" id="PS51099"/>
    </source>
</evidence>
<name>A0ABS3HLN3_9ENTE</name>
<dbReference type="InterPro" id="IPR011608">
    <property type="entry name" value="PRD"/>
</dbReference>
<dbReference type="PANTHER" id="PTHR30185:SF18">
    <property type="entry name" value="TRANSCRIPTIONAL REGULATOR MTLR"/>
    <property type="match status" value="1"/>
</dbReference>
<keyword evidence="2" id="KW-0677">Repeat</keyword>
<dbReference type="Pfam" id="PF08279">
    <property type="entry name" value="HTH_11"/>
    <property type="match status" value="1"/>
</dbReference>
<dbReference type="Gene3D" id="3.40.930.10">
    <property type="entry name" value="Mannitol-specific EII, Chain A"/>
    <property type="match status" value="1"/>
</dbReference>
<feature type="domain" description="PRD" evidence="8">
    <location>
        <begin position="192"/>
        <end position="296"/>
    </location>
</feature>
<dbReference type="InterPro" id="IPR036095">
    <property type="entry name" value="PTS_EIIB-like_sf"/>
</dbReference>